<dbReference type="InterPro" id="IPR000244">
    <property type="entry name" value="Ribosomal_bL9"/>
</dbReference>
<dbReference type="STRING" id="1802758.A3A96_00055"/>
<dbReference type="Gene3D" id="3.40.5.10">
    <property type="entry name" value="Ribosomal protein L9, N-terminal domain"/>
    <property type="match status" value="1"/>
</dbReference>
<evidence type="ECO:0000256" key="3">
    <source>
        <dbReference type="ARBA" id="ARBA00022884"/>
    </source>
</evidence>
<dbReference type="GO" id="GO:0006412">
    <property type="term" value="P:translation"/>
    <property type="evidence" value="ECO:0007669"/>
    <property type="project" value="InterPro"/>
</dbReference>
<dbReference type="GO" id="GO:0003735">
    <property type="term" value="F:structural constituent of ribosome"/>
    <property type="evidence" value="ECO:0007669"/>
    <property type="project" value="InterPro"/>
</dbReference>
<keyword evidence="5" id="KW-0687">Ribonucleoprotein</keyword>
<dbReference type="InterPro" id="IPR036791">
    <property type="entry name" value="Ribosomal_bL9_C_sf"/>
</dbReference>
<dbReference type="EMBL" id="MHWB01000009">
    <property type="protein sequence ID" value="OHB01820.1"/>
    <property type="molecule type" value="Genomic_DNA"/>
</dbReference>
<dbReference type="SUPFAM" id="SSF55653">
    <property type="entry name" value="Ribosomal protein L9 C-domain"/>
    <property type="match status" value="1"/>
</dbReference>
<dbReference type="GO" id="GO:0019843">
    <property type="term" value="F:rRNA binding"/>
    <property type="evidence" value="ECO:0007669"/>
    <property type="project" value="UniProtKB-KW"/>
</dbReference>
<feature type="domain" description="Ribosomal protein L9" evidence="8">
    <location>
        <begin position="1"/>
        <end position="45"/>
    </location>
</feature>
<dbReference type="InterPro" id="IPR036935">
    <property type="entry name" value="Ribosomal_bL9_N_sf"/>
</dbReference>
<evidence type="ECO:0000256" key="2">
    <source>
        <dbReference type="ARBA" id="ARBA00022730"/>
    </source>
</evidence>
<keyword evidence="4 10" id="KW-0689">Ribosomal protein</keyword>
<dbReference type="InterPro" id="IPR020594">
    <property type="entry name" value="Ribosomal_bL9_bac/chp"/>
</dbReference>
<comment type="caution">
    <text evidence="10">The sequence shown here is derived from an EMBL/GenBank/DDBJ whole genome shotgun (WGS) entry which is preliminary data.</text>
</comment>
<dbReference type="Pfam" id="PF03948">
    <property type="entry name" value="Ribosomal_L9_C"/>
    <property type="match status" value="1"/>
</dbReference>
<sequence length="147" mass="16620">MKVILKQDIKGVGKKYEVKNVADGYANNFLIPKRLAEYASPEAERKALILKAATLAEVEIREELTKKQIEMLKDVRVVLKKKGNEKGHLFEKIHPEEIAEALKEQAKIEIDPEFLTISKPIKEMGEHTVIAEVGKNKGEFKVAIKTL</sequence>
<gene>
    <name evidence="10" type="ORF">A3A96_00055</name>
</gene>
<dbReference type="Pfam" id="PF01281">
    <property type="entry name" value="Ribosomal_L9_N"/>
    <property type="match status" value="1"/>
</dbReference>
<evidence type="ECO:0000313" key="10">
    <source>
        <dbReference type="EMBL" id="OHB01820.1"/>
    </source>
</evidence>
<evidence type="ECO:0000256" key="6">
    <source>
        <dbReference type="ARBA" id="ARBA00035292"/>
    </source>
</evidence>
<dbReference type="GO" id="GO:0005840">
    <property type="term" value="C:ribosome"/>
    <property type="evidence" value="ECO:0007669"/>
    <property type="project" value="UniProtKB-KW"/>
</dbReference>
<evidence type="ECO:0000256" key="5">
    <source>
        <dbReference type="ARBA" id="ARBA00023274"/>
    </source>
</evidence>
<dbReference type="PANTHER" id="PTHR21368">
    <property type="entry name" value="50S RIBOSOMAL PROTEIN L9"/>
    <property type="match status" value="1"/>
</dbReference>
<dbReference type="AlphaFoldDB" id="A0A1G2TYW0"/>
<dbReference type="InterPro" id="IPR020069">
    <property type="entry name" value="Ribosomal_bL9_C"/>
</dbReference>
<keyword evidence="3" id="KW-0694">RNA-binding</keyword>
<evidence type="ECO:0000259" key="8">
    <source>
        <dbReference type="Pfam" id="PF01281"/>
    </source>
</evidence>
<dbReference type="InterPro" id="IPR009027">
    <property type="entry name" value="Ribosomal_bL9/RNase_H1_N"/>
</dbReference>
<feature type="domain" description="Large ribosomal subunit protein bL9 C-terminal" evidence="9">
    <location>
        <begin position="66"/>
        <end position="143"/>
    </location>
</feature>
<accession>A0A1G2TYW0</accession>
<dbReference type="SUPFAM" id="SSF55658">
    <property type="entry name" value="L9 N-domain-like"/>
    <property type="match status" value="1"/>
</dbReference>
<evidence type="ECO:0000259" key="9">
    <source>
        <dbReference type="Pfam" id="PF03948"/>
    </source>
</evidence>
<dbReference type="GO" id="GO:1990904">
    <property type="term" value="C:ribonucleoprotein complex"/>
    <property type="evidence" value="ECO:0007669"/>
    <property type="project" value="UniProtKB-KW"/>
</dbReference>
<comment type="similarity">
    <text evidence="1">Belongs to the bacterial ribosomal protein bL9 family.</text>
</comment>
<dbReference type="InterPro" id="IPR020070">
    <property type="entry name" value="Ribosomal_bL9_N"/>
</dbReference>
<protein>
    <recommendedName>
        <fullName evidence="6">Large ribosomal subunit protein bL9</fullName>
    </recommendedName>
    <alternativeName>
        <fullName evidence="7">50S ribosomal protein L9</fullName>
    </alternativeName>
</protein>
<dbReference type="Proteomes" id="UP000177707">
    <property type="component" value="Unassembled WGS sequence"/>
</dbReference>
<evidence type="ECO:0000256" key="1">
    <source>
        <dbReference type="ARBA" id="ARBA00010605"/>
    </source>
</evidence>
<reference evidence="10 11" key="1">
    <citation type="journal article" date="2016" name="Nat. Commun.">
        <title>Thousands of microbial genomes shed light on interconnected biogeochemical processes in an aquifer system.</title>
        <authorList>
            <person name="Anantharaman K."/>
            <person name="Brown C.T."/>
            <person name="Hug L.A."/>
            <person name="Sharon I."/>
            <person name="Castelle C.J."/>
            <person name="Probst A.J."/>
            <person name="Thomas B.C."/>
            <person name="Singh A."/>
            <person name="Wilkins M.J."/>
            <person name="Karaoz U."/>
            <person name="Brodie E.L."/>
            <person name="Williams K.H."/>
            <person name="Hubbard S.S."/>
            <person name="Banfield J.F."/>
        </authorList>
    </citation>
    <scope>NUCLEOTIDE SEQUENCE [LARGE SCALE GENOMIC DNA]</scope>
</reference>
<dbReference type="Gene3D" id="3.10.430.100">
    <property type="entry name" value="Ribosomal protein L9, C-terminal domain"/>
    <property type="match status" value="1"/>
</dbReference>
<keyword evidence="2" id="KW-0699">rRNA-binding</keyword>
<name>A0A1G2TYW0_9BACT</name>
<dbReference type="NCBIfam" id="TIGR00158">
    <property type="entry name" value="L9"/>
    <property type="match status" value="1"/>
</dbReference>
<evidence type="ECO:0000256" key="4">
    <source>
        <dbReference type="ARBA" id="ARBA00022980"/>
    </source>
</evidence>
<evidence type="ECO:0000256" key="7">
    <source>
        <dbReference type="ARBA" id="ARBA00035456"/>
    </source>
</evidence>
<evidence type="ECO:0000313" key="11">
    <source>
        <dbReference type="Proteomes" id="UP000177707"/>
    </source>
</evidence>
<organism evidence="10 11">
    <name type="scientific">Candidatus Zambryskibacteria bacterium RIFCSPLOWO2_01_FULL_39_39</name>
    <dbReference type="NCBI Taxonomy" id="1802758"/>
    <lineage>
        <taxon>Bacteria</taxon>
        <taxon>Candidatus Zambryskiibacteriota</taxon>
    </lineage>
</organism>
<proteinExistence type="inferred from homology"/>